<dbReference type="Proteomes" id="UP000053611">
    <property type="component" value="Unassembled WGS sequence"/>
</dbReference>
<dbReference type="PRINTS" id="PR00080">
    <property type="entry name" value="SDRFAMILY"/>
</dbReference>
<organism evidence="6 7">
    <name type="scientific">Cutaneotrichosporon oleaginosum</name>
    <dbReference type="NCBI Taxonomy" id="879819"/>
    <lineage>
        <taxon>Eukaryota</taxon>
        <taxon>Fungi</taxon>
        <taxon>Dikarya</taxon>
        <taxon>Basidiomycota</taxon>
        <taxon>Agaricomycotina</taxon>
        <taxon>Tremellomycetes</taxon>
        <taxon>Trichosporonales</taxon>
        <taxon>Trichosporonaceae</taxon>
        <taxon>Cutaneotrichosporon</taxon>
    </lineage>
</organism>
<proteinExistence type="inferred from homology"/>
<dbReference type="FunFam" id="3.40.50.720:FF:000090">
    <property type="entry name" value="NADP-dependent mannitol dehydrogenase"/>
    <property type="match status" value="1"/>
</dbReference>
<dbReference type="PANTHER" id="PTHR43008:SF14">
    <property type="entry name" value="DEHYDROGENASE ARBD, PUTATIVE-RELATED"/>
    <property type="match status" value="1"/>
</dbReference>
<gene>
    <name evidence="6" type="ORF">CC85DRAFT_285834</name>
</gene>
<sequence length="349" mass="37623">MSTLRVISRSPVARRALSVSAASRKSNTPGVPPQKILDEYDEHRVERTPEAASMGDHTFKQPKSLPPGDVGHDVLRDVGRHSKRTLSSFSVEGKVCVVTGAARGLGNMMARTLVESGATQLAILDLNAQDAQKAADELIAWFVAEGEAEDGEVDAVGLGCDVSDEASVQRAFQQLKERFGRVDILVTAADIVENFPAGEYPTERVKKLLDINVMGTWFCAREAAKLMPDGGSQVLIGSMSGSIVNVPQPQTPYNFSKAAVRQMARSLAVEWAQQRIRVNCISPGYMLTALTKAILDKDPVLRDTWVSKIPQGRMGDPSDLKGAVVYLASDASKYTTGSELVVDGGYTCL</sequence>
<evidence type="ECO:0000313" key="7">
    <source>
        <dbReference type="Proteomes" id="UP000053611"/>
    </source>
</evidence>
<keyword evidence="2" id="KW-0521">NADP</keyword>
<dbReference type="InterPro" id="IPR036291">
    <property type="entry name" value="NAD(P)-bd_dom_sf"/>
</dbReference>
<dbReference type="GeneID" id="28983876"/>
<evidence type="ECO:0000256" key="1">
    <source>
        <dbReference type="ARBA" id="ARBA00006484"/>
    </source>
</evidence>
<dbReference type="GO" id="GO:0050085">
    <property type="term" value="F:mannitol 2-dehydrogenase (NADP+) activity"/>
    <property type="evidence" value="ECO:0007669"/>
    <property type="project" value="UniProtKB-ARBA"/>
</dbReference>
<dbReference type="InterPro" id="IPR002347">
    <property type="entry name" value="SDR_fam"/>
</dbReference>
<dbReference type="PROSITE" id="PS50835">
    <property type="entry name" value="IG_LIKE"/>
    <property type="match status" value="1"/>
</dbReference>
<dbReference type="STRING" id="879819.A0A0J0XLU0"/>
<dbReference type="RefSeq" id="XP_018278556.1">
    <property type="nucleotide sequence ID" value="XM_018423273.1"/>
</dbReference>
<comment type="similarity">
    <text evidence="1">Belongs to the short-chain dehydrogenases/reductases (SDR) family.</text>
</comment>
<dbReference type="EMBL" id="KQ087209">
    <property type="protein sequence ID" value="KLT42065.1"/>
    <property type="molecule type" value="Genomic_DNA"/>
</dbReference>
<keyword evidence="7" id="KW-1185">Reference proteome</keyword>
<evidence type="ECO:0000259" key="5">
    <source>
        <dbReference type="PROSITE" id="PS50835"/>
    </source>
</evidence>
<name>A0A0J0XLU0_9TREE</name>
<evidence type="ECO:0000256" key="4">
    <source>
        <dbReference type="SAM" id="MobiDB-lite"/>
    </source>
</evidence>
<reference evidence="6 7" key="1">
    <citation type="submission" date="2015-03" db="EMBL/GenBank/DDBJ databases">
        <title>Genomics and transcriptomics of the oil-accumulating basidiomycete yeast T. oleaginosus allow insights into substrate utilization and the diverse evolutionary trajectories of mating systems in fungi.</title>
        <authorList>
            <consortium name="DOE Joint Genome Institute"/>
            <person name="Kourist R."/>
            <person name="Kracht O."/>
            <person name="Bracharz F."/>
            <person name="Lipzen A."/>
            <person name="Nolan M."/>
            <person name="Ohm R."/>
            <person name="Grigoriev I."/>
            <person name="Sun S."/>
            <person name="Heitman J."/>
            <person name="Bruck T."/>
            <person name="Nowrousian M."/>
        </authorList>
    </citation>
    <scope>NUCLEOTIDE SEQUENCE [LARGE SCALE GENOMIC DNA]</scope>
    <source>
        <strain evidence="6 7">IBC0246</strain>
    </source>
</reference>
<evidence type="ECO:0000313" key="6">
    <source>
        <dbReference type="EMBL" id="KLT42065.1"/>
    </source>
</evidence>
<feature type="region of interest" description="Disordered" evidence="4">
    <location>
        <begin position="18"/>
        <end position="39"/>
    </location>
</feature>
<dbReference type="AlphaFoldDB" id="A0A0J0XLU0"/>
<dbReference type="SUPFAM" id="SSF51735">
    <property type="entry name" value="NAD(P)-binding Rossmann-fold domains"/>
    <property type="match status" value="1"/>
</dbReference>
<accession>A0A0J0XLU0</accession>
<dbReference type="GO" id="GO:0044281">
    <property type="term" value="P:small molecule metabolic process"/>
    <property type="evidence" value="ECO:0007669"/>
    <property type="project" value="UniProtKB-ARBA"/>
</dbReference>
<evidence type="ECO:0000256" key="3">
    <source>
        <dbReference type="ARBA" id="ARBA00023002"/>
    </source>
</evidence>
<dbReference type="Gene3D" id="3.40.50.720">
    <property type="entry name" value="NAD(P)-binding Rossmann-like Domain"/>
    <property type="match status" value="1"/>
</dbReference>
<protein>
    <submittedName>
        <fullName evidence="6">Putative d-arabinitol 2-dehydrogenase</fullName>
    </submittedName>
</protein>
<dbReference type="GO" id="GO:0050664">
    <property type="term" value="F:oxidoreductase activity, acting on NAD(P)H, oxygen as acceptor"/>
    <property type="evidence" value="ECO:0007669"/>
    <property type="project" value="TreeGrafter"/>
</dbReference>
<evidence type="ECO:0000256" key="2">
    <source>
        <dbReference type="ARBA" id="ARBA00022857"/>
    </source>
</evidence>
<keyword evidence="3" id="KW-0560">Oxidoreductase</keyword>
<dbReference type="GO" id="GO:0005975">
    <property type="term" value="P:carbohydrate metabolic process"/>
    <property type="evidence" value="ECO:0007669"/>
    <property type="project" value="UniProtKB-ARBA"/>
</dbReference>
<feature type="domain" description="Ig-like" evidence="5">
    <location>
        <begin position="249"/>
        <end position="349"/>
    </location>
</feature>
<dbReference type="PRINTS" id="PR00081">
    <property type="entry name" value="GDHRDH"/>
</dbReference>
<dbReference type="Pfam" id="PF13561">
    <property type="entry name" value="adh_short_C2"/>
    <property type="match status" value="1"/>
</dbReference>
<dbReference type="InterPro" id="IPR007110">
    <property type="entry name" value="Ig-like_dom"/>
</dbReference>
<dbReference type="PANTHER" id="PTHR43008">
    <property type="entry name" value="BENZIL REDUCTASE"/>
    <property type="match status" value="1"/>
</dbReference>
<dbReference type="OrthoDB" id="5325318at2759"/>